<evidence type="ECO:0000313" key="2">
    <source>
        <dbReference type="Proteomes" id="UP000605099"/>
    </source>
</evidence>
<evidence type="ECO:0000313" key="1">
    <source>
        <dbReference type="EMBL" id="GGN57709.1"/>
    </source>
</evidence>
<gene>
    <name evidence="1" type="ORF">GCM10011349_36540</name>
</gene>
<keyword evidence="2" id="KW-1185">Reference proteome</keyword>
<dbReference type="Proteomes" id="UP000605099">
    <property type="component" value="Unassembled WGS sequence"/>
</dbReference>
<dbReference type="Gene3D" id="3.40.50.1820">
    <property type="entry name" value="alpha/beta hydrolase"/>
    <property type="match status" value="1"/>
</dbReference>
<comment type="caution">
    <text evidence="1">The sequence shown here is derived from an EMBL/GenBank/DDBJ whole genome shotgun (WGS) entry which is preliminary data.</text>
</comment>
<name>A0ABQ2JWU2_9SPHN</name>
<dbReference type="EMBL" id="BMLK01000020">
    <property type="protein sequence ID" value="GGN57709.1"/>
    <property type="molecule type" value="Genomic_DNA"/>
</dbReference>
<evidence type="ECO:0008006" key="3">
    <source>
        <dbReference type="Google" id="ProtNLM"/>
    </source>
</evidence>
<organism evidence="1 2">
    <name type="scientific">Novosphingobium indicum</name>
    <dbReference type="NCBI Taxonomy" id="462949"/>
    <lineage>
        <taxon>Bacteria</taxon>
        <taxon>Pseudomonadati</taxon>
        <taxon>Pseudomonadota</taxon>
        <taxon>Alphaproteobacteria</taxon>
        <taxon>Sphingomonadales</taxon>
        <taxon>Sphingomonadaceae</taxon>
        <taxon>Novosphingobium</taxon>
    </lineage>
</organism>
<reference evidence="2" key="1">
    <citation type="journal article" date="2019" name="Int. J. Syst. Evol. Microbiol.">
        <title>The Global Catalogue of Microorganisms (GCM) 10K type strain sequencing project: providing services to taxonomists for standard genome sequencing and annotation.</title>
        <authorList>
            <consortium name="The Broad Institute Genomics Platform"/>
            <consortium name="The Broad Institute Genome Sequencing Center for Infectious Disease"/>
            <person name="Wu L."/>
            <person name="Ma J."/>
        </authorList>
    </citation>
    <scope>NUCLEOTIDE SEQUENCE [LARGE SCALE GENOMIC DNA]</scope>
    <source>
        <strain evidence="2">CGMCC 1.6784</strain>
    </source>
</reference>
<protein>
    <recommendedName>
        <fullName evidence="3">AB hydrolase-1 domain-containing protein</fullName>
    </recommendedName>
</protein>
<accession>A0ABQ2JWU2</accession>
<dbReference type="InterPro" id="IPR029058">
    <property type="entry name" value="AB_hydrolase_fold"/>
</dbReference>
<proteinExistence type="predicted"/>
<sequence length="269" mass="29909">MVGTSDGARRTIVQQGFCWRALGTPTVQFEADERQIVDRQEEFSLLRCGSAVEAVPGSKITFVIFGGISEGIGIPPFEFRRMMADIPANRIYVRDFAQAWYHAGIDDSAPSLDGAVATIKSMLDSIDTQHTIFVGNSMGGFAALLLGNKLRADKVIAFAPQTYVSPFKRLKTRDFRWMRQITRMYVANGLSKPTYDLRKYLSASSYKPSSDIYYGEASRLDKLHAQNVTDVENVKLHAFSGEGHGLVKELRASGRLEQILMNCVLEAKP</sequence>
<dbReference type="SUPFAM" id="SSF53474">
    <property type="entry name" value="alpha/beta-Hydrolases"/>
    <property type="match status" value="1"/>
</dbReference>